<organism evidence="1 2">
    <name type="scientific">Oryza meyeriana var. granulata</name>
    <dbReference type="NCBI Taxonomy" id="110450"/>
    <lineage>
        <taxon>Eukaryota</taxon>
        <taxon>Viridiplantae</taxon>
        <taxon>Streptophyta</taxon>
        <taxon>Embryophyta</taxon>
        <taxon>Tracheophyta</taxon>
        <taxon>Spermatophyta</taxon>
        <taxon>Magnoliopsida</taxon>
        <taxon>Liliopsida</taxon>
        <taxon>Poales</taxon>
        <taxon>Poaceae</taxon>
        <taxon>BOP clade</taxon>
        <taxon>Oryzoideae</taxon>
        <taxon>Oryzeae</taxon>
        <taxon>Oryzinae</taxon>
        <taxon>Oryza</taxon>
        <taxon>Oryza meyeriana</taxon>
    </lineage>
</organism>
<name>A0A6G1DWC0_9ORYZ</name>
<evidence type="ECO:0000313" key="2">
    <source>
        <dbReference type="Proteomes" id="UP000479710"/>
    </source>
</evidence>
<reference evidence="1 2" key="1">
    <citation type="submission" date="2019-11" db="EMBL/GenBank/DDBJ databases">
        <title>Whole genome sequence of Oryza granulata.</title>
        <authorList>
            <person name="Li W."/>
        </authorList>
    </citation>
    <scope>NUCLEOTIDE SEQUENCE [LARGE SCALE GENOMIC DNA]</scope>
    <source>
        <strain evidence="2">cv. Menghai</strain>
        <tissue evidence="1">Leaf</tissue>
    </source>
</reference>
<comment type="caution">
    <text evidence="1">The sequence shown here is derived from an EMBL/GenBank/DDBJ whole genome shotgun (WGS) entry which is preliminary data.</text>
</comment>
<gene>
    <name evidence="1" type="ORF">E2562_015092</name>
</gene>
<dbReference type="Proteomes" id="UP000479710">
    <property type="component" value="Unassembled WGS sequence"/>
</dbReference>
<keyword evidence="2" id="KW-1185">Reference proteome</keyword>
<evidence type="ECO:0000313" key="1">
    <source>
        <dbReference type="EMBL" id="KAF0916918.1"/>
    </source>
</evidence>
<dbReference type="EMBL" id="SPHZ02000005">
    <property type="protein sequence ID" value="KAF0916918.1"/>
    <property type="molecule type" value="Genomic_DNA"/>
</dbReference>
<accession>A0A6G1DWC0</accession>
<dbReference type="AlphaFoldDB" id="A0A6G1DWC0"/>
<protein>
    <submittedName>
        <fullName evidence="1">Uncharacterized protein</fullName>
    </submittedName>
</protein>
<proteinExistence type="predicted"/>
<sequence length="62" mass="7101">MAMASFSHEGRACCGAAAYRREINSIGQSLYPLKTHLEAMAMFFPLFSRDHIYRSYCHQLTI</sequence>